<dbReference type="SMART" id="SM00387">
    <property type="entry name" value="HATPase_c"/>
    <property type="match status" value="1"/>
</dbReference>
<dbReference type="CDD" id="cd00082">
    <property type="entry name" value="HisKA"/>
    <property type="match status" value="1"/>
</dbReference>
<keyword evidence="3" id="KW-0597">Phosphoprotein</keyword>
<dbReference type="Gene3D" id="3.30.565.10">
    <property type="entry name" value="Histidine kinase-like ATPase, C-terminal domain"/>
    <property type="match status" value="1"/>
</dbReference>
<dbReference type="InterPro" id="IPR053159">
    <property type="entry name" value="Hybrid_Histidine_Kinase"/>
</dbReference>
<dbReference type="SUPFAM" id="SSF55874">
    <property type="entry name" value="ATPase domain of HSP90 chaperone/DNA topoisomerase II/histidine kinase"/>
    <property type="match status" value="1"/>
</dbReference>
<keyword evidence="4" id="KW-0418">Kinase</keyword>
<dbReference type="SUPFAM" id="SSF47384">
    <property type="entry name" value="Homodimeric domain of signal transducing histidine kinase"/>
    <property type="match status" value="1"/>
</dbReference>
<reference evidence="9 10" key="1">
    <citation type="submission" date="2020-04" db="EMBL/GenBank/DDBJ databases">
        <authorList>
            <person name="Basu S."/>
            <person name="Maruthanayagam V."/>
            <person name="Chakraborty S."/>
            <person name="Pramanik A."/>
            <person name="Mukherjee J."/>
            <person name="Brink B."/>
        </authorList>
    </citation>
    <scope>NUCLEOTIDE SEQUENCE [LARGE SCALE GENOMIC DNA]</scope>
    <source>
        <strain evidence="9 10">AP17</strain>
    </source>
</reference>
<dbReference type="Gene3D" id="3.40.50.300">
    <property type="entry name" value="P-loop containing nucleotide triphosphate hydrolases"/>
    <property type="match status" value="1"/>
</dbReference>
<dbReference type="SUPFAM" id="SSF55781">
    <property type="entry name" value="GAF domain-like"/>
    <property type="match status" value="1"/>
</dbReference>
<proteinExistence type="predicted"/>
<dbReference type="PRINTS" id="PR00344">
    <property type="entry name" value="BCTRLSENSOR"/>
</dbReference>
<evidence type="ECO:0000256" key="5">
    <source>
        <dbReference type="ARBA" id="ARBA00023012"/>
    </source>
</evidence>
<dbReference type="InterPro" id="IPR003018">
    <property type="entry name" value="GAF"/>
</dbReference>
<dbReference type="InterPro" id="IPR003661">
    <property type="entry name" value="HisK_dim/P_dom"/>
</dbReference>
<dbReference type="GO" id="GO:0005524">
    <property type="term" value="F:ATP binding"/>
    <property type="evidence" value="ECO:0007669"/>
    <property type="project" value="InterPro"/>
</dbReference>
<dbReference type="InterPro" id="IPR027417">
    <property type="entry name" value="P-loop_NTPase"/>
</dbReference>
<dbReference type="KEGG" id="oxy:HCG48_05245"/>
<protein>
    <recommendedName>
        <fullName evidence="2">histidine kinase</fullName>
        <ecNumber evidence="2">2.7.13.3</ecNumber>
    </recommendedName>
</protein>
<dbReference type="InterPro" id="IPR029016">
    <property type="entry name" value="GAF-like_dom_sf"/>
</dbReference>
<dbReference type="Pfam" id="PF13191">
    <property type="entry name" value="AAA_16"/>
    <property type="match status" value="1"/>
</dbReference>
<evidence type="ECO:0000256" key="4">
    <source>
        <dbReference type="ARBA" id="ARBA00022777"/>
    </source>
</evidence>
<feature type="domain" description="Histidine kinase" evidence="8">
    <location>
        <begin position="1544"/>
        <end position="1795"/>
    </location>
</feature>
<evidence type="ECO:0000313" key="9">
    <source>
        <dbReference type="EMBL" id="QIZ70046.1"/>
    </source>
</evidence>
<keyword evidence="10" id="KW-1185">Reference proteome</keyword>
<dbReference type="Gene3D" id="1.10.510.10">
    <property type="entry name" value="Transferase(Phosphotransferase) domain 1"/>
    <property type="match status" value="1"/>
</dbReference>
<dbReference type="InterPro" id="IPR011009">
    <property type="entry name" value="Kinase-like_dom_sf"/>
</dbReference>
<dbReference type="InterPro" id="IPR005467">
    <property type="entry name" value="His_kinase_dom"/>
</dbReference>
<keyword evidence="4" id="KW-0808">Transferase</keyword>
<evidence type="ECO:0000256" key="2">
    <source>
        <dbReference type="ARBA" id="ARBA00012438"/>
    </source>
</evidence>
<comment type="catalytic activity">
    <reaction evidence="1">
        <text>ATP + protein L-histidine = ADP + protein N-phospho-L-histidine.</text>
        <dbReference type="EC" id="2.7.13.3"/>
    </reaction>
</comment>
<dbReference type="Gene3D" id="1.10.287.130">
    <property type="match status" value="1"/>
</dbReference>
<dbReference type="Pfam" id="PF00069">
    <property type="entry name" value="Pkinase"/>
    <property type="match status" value="1"/>
</dbReference>
<evidence type="ECO:0000256" key="3">
    <source>
        <dbReference type="ARBA" id="ARBA00022553"/>
    </source>
</evidence>
<dbReference type="Pfam" id="PF01590">
    <property type="entry name" value="GAF"/>
    <property type="match status" value="1"/>
</dbReference>
<evidence type="ECO:0000259" key="8">
    <source>
        <dbReference type="PROSITE" id="PS50109"/>
    </source>
</evidence>
<organism evidence="9 10">
    <name type="scientific">Oxynema aestuarii AP17</name>
    <dbReference type="NCBI Taxonomy" id="2064643"/>
    <lineage>
        <taxon>Bacteria</taxon>
        <taxon>Bacillati</taxon>
        <taxon>Cyanobacteriota</taxon>
        <taxon>Cyanophyceae</taxon>
        <taxon>Oscillatoriophycideae</taxon>
        <taxon>Oscillatoriales</taxon>
        <taxon>Oscillatoriaceae</taxon>
        <taxon>Oxynema</taxon>
        <taxon>Oxynema aestuarii</taxon>
    </lineage>
</organism>
<dbReference type="EMBL" id="CP051167">
    <property type="protein sequence ID" value="QIZ70046.1"/>
    <property type="molecule type" value="Genomic_DNA"/>
</dbReference>
<name>A0A6H1TV09_9CYAN</name>
<evidence type="ECO:0000256" key="1">
    <source>
        <dbReference type="ARBA" id="ARBA00000085"/>
    </source>
</evidence>
<dbReference type="SMART" id="SM00388">
    <property type="entry name" value="HisKA"/>
    <property type="match status" value="1"/>
</dbReference>
<dbReference type="InterPro" id="IPR000719">
    <property type="entry name" value="Prot_kinase_dom"/>
</dbReference>
<dbReference type="SUPFAM" id="SSF56112">
    <property type="entry name" value="Protein kinase-like (PK-like)"/>
    <property type="match status" value="1"/>
</dbReference>
<dbReference type="SUPFAM" id="SSF52540">
    <property type="entry name" value="P-loop containing nucleoside triphosphate hydrolases"/>
    <property type="match status" value="1"/>
</dbReference>
<evidence type="ECO:0000259" key="7">
    <source>
        <dbReference type="PROSITE" id="PS50011"/>
    </source>
</evidence>
<dbReference type="GO" id="GO:0000155">
    <property type="term" value="F:phosphorelay sensor kinase activity"/>
    <property type="evidence" value="ECO:0007669"/>
    <property type="project" value="InterPro"/>
</dbReference>
<dbReference type="RefSeq" id="WP_168568203.1">
    <property type="nucleotide sequence ID" value="NZ_CP051167.1"/>
</dbReference>
<dbReference type="Pfam" id="PF02518">
    <property type="entry name" value="HATPase_c"/>
    <property type="match status" value="1"/>
</dbReference>
<dbReference type="Gene3D" id="3.30.200.20">
    <property type="entry name" value="Phosphorylase Kinase, domain 1"/>
    <property type="match status" value="1"/>
</dbReference>
<evidence type="ECO:0000313" key="10">
    <source>
        <dbReference type="Proteomes" id="UP000500857"/>
    </source>
</evidence>
<gene>
    <name evidence="9" type="ORF">HCG48_05245</name>
</gene>
<dbReference type="Gene3D" id="3.30.450.40">
    <property type="match status" value="1"/>
</dbReference>
<dbReference type="PROSITE" id="PS50109">
    <property type="entry name" value="HIS_KIN"/>
    <property type="match status" value="1"/>
</dbReference>
<accession>A0A6H1TV09</accession>
<dbReference type="InterPro" id="IPR004358">
    <property type="entry name" value="Sig_transdc_His_kin-like_C"/>
</dbReference>
<dbReference type="PROSITE" id="PS50011">
    <property type="entry name" value="PROTEIN_KINASE_DOM"/>
    <property type="match status" value="1"/>
</dbReference>
<dbReference type="EC" id="2.7.13.3" evidence="2"/>
<keyword evidence="6" id="KW-0175">Coiled coil</keyword>
<feature type="coiled-coil region" evidence="6">
    <location>
        <begin position="1498"/>
        <end position="1535"/>
    </location>
</feature>
<dbReference type="CDD" id="cd14014">
    <property type="entry name" value="STKc_PknB_like"/>
    <property type="match status" value="1"/>
</dbReference>
<feature type="domain" description="Protein kinase" evidence="7">
    <location>
        <begin position="7"/>
        <end position="270"/>
    </location>
</feature>
<dbReference type="SMART" id="SM00065">
    <property type="entry name" value="GAF"/>
    <property type="match status" value="1"/>
</dbReference>
<dbReference type="InterPro" id="IPR003594">
    <property type="entry name" value="HATPase_dom"/>
</dbReference>
<dbReference type="PANTHER" id="PTHR43642">
    <property type="entry name" value="HYBRID SIGNAL TRANSDUCTION HISTIDINE KINASE G"/>
    <property type="match status" value="1"/>
</dbReference>
<dbReference type="InterPro" id="IPR041664">
    <property type="entry name" value="AAA_16"/>
</dbReference>
<dbReference type="PANTHER" id="PTHR43642:SF1">
    <property type="entry name" value="HYBRID SIGNAL TRANSDUCTION HISTIDINE KINASE G"/>
    <property type="match status" value="1"/>
</dbReference>
<sequence>MIDIPGYQILALIYESDRSIVYRGRREQDKQPVVLKVLKKDYPTAEEISRYRQEYEITRSLNLPSVVKAYALEKYQNTLVTILEDFGGESLRILMNSQKFTLLGFLNLAVQITQSLGEIHAANIIHKDINPSNITFNPATGDLKIIDFSIASILTRDNPTIQNPHALEGTLAYMSPEQTGRMNRSLDYRTDFYSLGITFYELLTGQLPFPSTDAMELVHAHLAKQPTPPHEINAEIPPILSEIILKLLAKTPEKRYQSAWGLGIDLEECLKQLEQSDRIEPFPLATQDISDKFQIPQKLYGREKELNTLAQAFENARQGRSELMLVAGYSGIGKSALVREISKQISDNGGYFIAGKFDQFQRSIPYSAIVSAFSELVQQLLTQSEGELEVWKAKLIDSFGSNGQIIIDVIPEIEFIVGPQPPVQLLGPNESQNRFNFVFQNFIRVFCDREHPLVIFLDDLQWADSATLKLLELMMGEEAIGSLLILGAYRDNEVSPTHPLMMSLEALEKRGSTIHKMVLQPLSLEHICELTAETLHAELAKVQRLGKLIQSKTQGNPFFVIQFLKTLYQENMLTFIPPQPGKVGGWDWDIDRIEAVGITDNVIELMVGKLKKLPESTQEVLRLAACLGNQFDLNTLSLIHEKEASETLQHLLPAIEDRLILPGGESDENDNQPINPLLILNYKFLHDRVQQAAYALIEDADKKAVHLRIGRMLLASTPPEYWTERIFELVDHLNVARESIEDEAEKIQLAQLNLEAAKKAKMATAYVAARQYLIAGMGGLSDRVWQTHYDLAFSLYRERADIEYLNGQFEESEQFIVKTLAKIDNNLQKAELYNLLIVQNSLRAKYKEATQAGKQGLKLLNVELEEEGLDEAIARELKQVKINLGDREIIALSEDNPLENLEVKIALSLLTDLLTPAYLSSLQLWMLSLLKGVNLSLKYGSIAESGLLYCNYGLLAGSMSQDYHAAYQFGRLALELTEKWNNLQFKCKALASIANGLNYWFKPIQESNLLNQEGYKAALESGDLEYAGYFLHNEELNAFFQGKPLEEISSKIPKYLHFARRTKNQLSTDTLLGLQIMLRDLWNNKEQNFLDSEELDEAEYLANCREHQNFYSLCIYQIHKFHLLYLEGDFENALEWAREAEGQLASITGTIPATEYNFFSSLLWAALYPTSSAEEQSQYWEKLEANQQQMKVWAENCPANFLHKCCLVEAEMARISGNIEGAIAAYDRAIQSAHEFDFVQNEALANELAARFWLEQGKEKYAKVHLTDAYYAYRRWGARRKIEQLEQEYSHLLIKTPPPPASIDTRTTAIHTTTSGGSSGLLDLATVMKASQAISSEIVLDKLLSSLMKILIENAGAQRGVLLFPKNGELAIAAEASATQERVVVRDYNAGDLQMRGLSPEDLPVTAINYVERTRGDIVLDRATEEGRFNTDPYIVRHQVKSLLCTPILDRGQLIAILYLENNLTVGAFTPDRLEFLRLISSQAAISLENALLYASVEQKVRERTQELNEKNLRLEQTLRELQRTQAQLIQSEKMSSLGQLVAGVAHEINNPVSFIYGNLSPAGDYVRDLLGLIQLYRERYPDPGPEIQAEIEDIDLDFLVEDLQKLLNSMKVGAERIRNIVLSLRNFSRHDEAEMKPVDIHEGIASTLTILQPRLKQGGGGRGIQTIEEYGRLPKVTCYASQLNQVFMNIFSNAIDAFENGGPSDPAPTIRIHTEVPDDRSILIRIADNGCGMSEEVCQRIFDPFYTTKPVGGGTGLGLSIGYSIIVDAHGGELSCVSQLGKGSEFTIRIPISPPPRSHP</sequence>
<evidence type="ECO:0000256" key="6">
    <source>
        <dbReference type="SAM" id="Coils"/>
    </source>
</evidence>
<dbReference type="Proteomes" id="UP000500857">
    <property type="component" value="Chromosome"/>
</dbReference>
<feature type="coiled-coil region" evidence="6">
    <location>
        <begin position="730"/>
        <end position="760"/>
    </location>
</feature>
<dbReference type="InterPro" id="IPR036097">
    <property type="entry name" value="HisK_dim/P_sf"/>
</dbReference>
<dbReference type="InterPro" id="IPR036890">
    <property type="entry name" value="HATPase_C_sf"/>
</dbReference>
<keyword evidence="5" id="KW-0902">Two-component regulatory system</keyword>